<accession>A0A2V1P7H2</accession>
<dbReference type="Pfam" id="PF10013">
    <property type="entry name" value="DUF2256"/>
    <property type="match status" value="1"/>
</dbReference>
<evidence type="ECO:0000313" key="2">
    <source>
        <dbReference type="Proteomes" id="UP000245293"/>
    </source>
</evidence>
<dbReference type="InterPro" id="IPR017136">
    <property type="entry name" value="UCP037205"/>
</dbReference>
<dbReference type="PIRSF" id="PIRSF037205">
    <property type="entry name" value="UCP037205"/>
    <property type="match status" value="1"/>
</dbReference>
<dbReference type="PANTHER" id="PTHR37463">
    <property type="entry name" value="GSL3115 PROTEIN"/>
    <property type="match status" value="1"/>
</dbReference>
<reference evidence="2" key="1">
    <citation type="submission" date="2018-05" db="EMBL/GenBank/DDBJ databases">
        <authorList>
            <person name="Du Z."/>
            <person name="Wang X."/>
        </authorList>
    </citation>
    <scope>NUCLEOTIDE SEQUENCE [LARGE SCALE GENOMIC DNA]</scope>
    <source>
        <strain evidence="2">WDS4C29</strain>
    </source>
</reference>
<keyword evidence="2" id="KW-1185">Reference proteome</keyword>
<dbReference type="PANTHER" id="PTHR37463:SF1">
    <property type="entry name" value="DUF2256 DOMAIN-CONTAINING PROTEIN"/>
    <property type="match status" value="1"/>
</dbReference>
<dbReference type="Proteomes" id="UP000245293">
    <property type="component" value="Unassembled WGS sequence"/>
</dbReference>
<dbReference type="EMBL" id="QETF01000006">
    <property type="protein sequence ID" value="PWG17317.1"/>
    <property type="molecule type" value="Genomic_DNA"/>
</dbReference>
<sequence length="49" mass="6101">MPRMRRKSDLPQKTCATCRRPFSWRRKWARDWEAVRYCSDRCRKLRGAK</sequence>
<dbReference type="AlphaFoldDB" id="A0A2V1P7H2"/>
<organism evidence="1 2">
    <name type="scientific">Salibaculum griseiflavum</name>
    <dbReference type="NCBI Taxonomy" id="1914409"/>
    <lineage>
        <taxon>Bacteria</taxon>
        <taxon>Pseudomonadati</taxon>
        <taxon>Pseudomonadota</taxon>
        <taxon>Alphaproteobacteria</taxon>
        <taxon>Rhodobacterales</taxon>
        <taxon>Roseobacteraceae</taxon>
        <taxon>Salibaculum</taxon>
    </lineage>
</organism>
<dbReference type="OrthoDB" id="27194at2"/>
<evidence type="ECO:0000313" key="1">
    <source>
        <dbReference type="EMBL" id="PWG17317.1"/>
    </source>
</evidence>
<name>A0A2V1P7H2_9RHOB</name>
<protein>
    <submittedName>
        <fullName evidence="1">DUF2256 domain-containing protein</fullName>
    </submittedName>
</protein>
<proteinExistence type="predicted"/>
<gene>
    <name evidence="1" type="ORF">DFK10_08010</name>
</gene>
<comment type="caution">
    <text evidence="1">The sequence shown here is derived from an EMBL/GenBank/DDBJ whole genome shotgun (WGS) entry which is preliminary data.</text>
</comment>